<dbReference type="SUPFAM" id="SSF56112">
    <property type="entry name" value="Protein kinase-like (PK-like)"/>
    <property type="match status" value="1"/>
</dbReference>
<evidence type="ECO:0000313" key="3">
    <source>
        <dbReference type="Proteomes" id="UP000789759"/>
    </source>
</evidence>
<sequence length="306" mass="35708">YRSQNIGRLALLNAEIMAGHASKSGIYENSCNWLDIKTTDNNNFIKATMYHSIEYILELLAIAGVQEAYLFCREHFEIIKDYIKKLKWSRSYSPIKIITIVTPEARSSKKQVHLIGQDGKTNECVHCETVELYPRKHRMVMDMEIDICSVELYSPRIFDNQEIRKDFVYGILTSDLLRKPIYCHLVTHCNRDNHAWLVKMLREVHLLGIIHRDLKPSNLPLQYDNSEDSTVIPRVLISDFGECEILDQLSERDRPGATGTLEIMAPELLTVDERGRYFKEYYQKSDMWLLGMVLYYLCYSRPILSN</sequence>
<dbReference type="EMBL" id="CAJVQA010004203">
    <property type="protein sequence ID" value="CAG8593855.1"/>
    <property type="molecule type" value="Genomic_DNA"/>
</dbReference>
<dbReference type="GO" id="GO:0005634">
    <property type="term" value="C:nucleus"/>
    <property type="evidence" value="ECO:0007669"/>
    <property type="project" value="TreeGrafter"/>
</dbReference>
<dbReference type="Pfam" id="PF00069">
    <property type="entry name" value="Pkinase"/>
    <property type="match status" value="1"/>
</dbReference>
<dbReference type="SMART" id="SM00220">
    <property type="entry name" value="S_TKc"/>
    <property type="match status" value="1"/>
</dbReference>
<dbReference type="OrthoDB" id="1405469at2759"/>
<dbReference type="InterPro" id="IPR000719">
    <property type="entry name" value="Prot_kinase_dom"/>
</dbReference>
<feature type="non-terminal residue" evidence="2">
    <location>
        <position position="306"/>
    </location>
</feature>
<evidence type="ECO:0000259" key="1">
    <source>
        <dbReference type="PROSITE" id="PS50011"/>
    </source>
</evidence>
<feature type="domain" description="Protein kinase" evidence="1">
    <location>
        <begin position="54"/>
        <end position="306"/>
    </location>
</feature>
<dbReference type="Proteomes" id="UP000789759">
    <property type="component" value="Unassembled WGS sequence"/>
</dbReference>
<dbReference type="InterPro" id="IPR011009">
    <property type="entry name" value="Kinase-like_dom_sf"/>
</dbReference>
<dbReference type="GO" id="GO:0044773">
    <property type="term" value="P:mitotic DNA damage checkpoint signaling"/>
    <property type="evidence" value="ECO:0007669"/>
    <property type="project" value="TreeGrafter"/>
</dbReference>
<dbReference type="PANTHER" id="PTHR44167:SF24">
    <property type="entry name" value="SERINE_THREONINE-PROTEIN KINASE CHK2"/>
    <property type="match status" value="1"/>
</dbReference>
<dbReference type="Gene3D" id="1.10.510.10">
    <property type="entry name" value="Transferase(Phosphotransferase) domain 1"/>
    <property type="match status" value="1"/>
</dbReference>
<gene>
    <name evidence="2" type="ORF">CPELLU_LOCUS6667</name>
</gene>
<dbReference type="PROSITE" id="PS50011">
    <property type="entry name" value="PROTEIN_KINASE_DOM"/>
    <property type="match status" value="1"/>
</dbReference>
<dbReference type="GO" id="GO:0005524">
    <property type="term" value="F:ATP binding"/>
    <property type="evidence" value="ECO:0007669"/>
    <property type="project" value="InterPro"/>
</dbReference>
<proteinExistence type="predicted"/>
<dbReference type="PANTHER" id="PTHR44167">
    <property type="entry name" value="OVARIAN-SPECIFIC SERINE/THREONINE-PROTEIN KINASE LOK-RELATED"/>
    <property type="match status" value="1"/>
</dbReference>
<organism evidence="2 3">
    <name type="scientific">Cetraspora pellucida</name>
    <dbReference type="NCBI Taxonomy" id="1433469"/>
    <lineage>
        <taxon>Eukaryota</taxon>
        <taxon>Fungi</taxon>
        <taxon>Fungi incertae sedis</taxon>
        <taxon>Mucoromycota</taxon>
        <taxon>Glomeromycotina</taxon>
        <taxon>Glomeromycetes</taxon>
        <taxon>Diversisporales</taxon>
        <taxon>Gigasporaceae</taxon>
        <taxon>Cetraspora</taxon>
    </lineage>
</organism>
<comment type="caution">
    <text evidence="2">The sequence shown here is derived from an EMBL/GenBank/DDBJ whole genome shotgun (WGS) entry which is preliminary data.</text>
</comment>
<keyword evidence="3" id="KW-1185">Reference proteome</keyword>
<accession>A0A9N9C7X1</accession>
<name>A0A9N9C7X1_9GLOM</name>
<reference evidence="2" key="1">
    <citation type="submission" date="2021-06" db="EMBL/GenBank/DDBJ databases">
        <authorList>
            <person name="Kallberg Y."/>
            <person name="Tangrot J."/>
            <person name="Rosling A."/>
        </authorList>
    </citation>
    <scope>NUCLEOTIDE SEQUENCE</scope>
    <source>
        <strain evidence="2">FL966</strain>
    </source>
</reference>
<dbReference type="AlphaFoldDB" id="A0A9N9C7X1"/>
<evidence type="ECO:0000313" key="2">
    <source>
        <dbReference type="EMBL" id="CAG8593855.1"/>
    </source>
</evidence>
<dbReference type="GO" id="GO:0004674">
    <property type="term" value="F:protein serine/threonine kinase activity"/>
    <property type="evidence" value="ECO:0007669"/>
    <property type="project" value="TreeGrafter"/>
</dbReference>
<protein>
    <submittedName>
        <fullName evidence="2">8236_t:CDS:1</fullName>
    </submittedName>
</protein>